<protein>
    <recommendedName>
        <fullName evidence="3">Glabrous enhancer-binding protein-like DBD domain-containing protein</fullName>
    </recommendedName>
</protein>
<feature type="compositionally biased region" description="Low complexity" evidence="2">
    <location>
        <begin position="12"/>
        <end position="26"/>
    </location>
</feature>
<dbReference type="GO" id="GO:0005634">
    <property type="term" value="C:nucleus"/>
    <property type="evidence" value="ECO:0007669"/>
    <property type="project" value="TreeGrafter"/>
</dbReference>
<accession>A0A2U1MXC3</accession>
<evidence type="ECO:0000259" key="3">
    <source>
        <dbReference type="Pfam" id="PF04504"/>
    </source>
</evidence>
<dbReference type="InterPro" id="IPR053932">
    <property type="entry name" value="GeBP-like_DBD"/>
</dbReference>
<proteinExistence type="inferred from homology"/>
<dbReference type="OrthoDB" id="1885109at2759"/>
<gene>
    <name evidence="4" type="ORF">CTI12_AA334210</name>
</gene>
<dbReference type="AlphaFoldDB" id="A0A2U1MXC3"/>
<evidence type="ECO:0000256" key="1">
    <source>
        <dbReference type="ARBA" id="ARBA00010820"/>
    </source>
</evidence>
<feature type="region of interest" description="Disordered" evidence="2">
    <location>
        <begin position="1"/>
        <end position="47"/>
    </location>
</feature>
<dbReference type="GO" id="GO:0006355">
    <property type="term" value="P:regulation of DNA-templated transcription"/>
    <property type="evidence" value="ECO:0007669"/>
    <property type="project" value="InterPro"/>
</dbReference>
<dbReference type="InterPro" id="IPR007592">
    <property type="entry name" value="GEBP"/>
</dbReference>
<feature type="domain" description="Glabrous enhancer-binding protein-like DBD" evidence="3">
    <location>
        <begin position="47"/>
        <end position="124"/>
    </location>
</feature>
<feature type="compositionally biased region" description="Pro residues" evidence="2">
    <location>
        <begin position="1"/>
        <end position="11"/>
    </location>
</feature>
<evidence type="ECO:0000256" key="2">
    <source>
        <dbReference type="SAM" id="MobiDB-lite"/>
    </source>
</evidence>
<dbReference type="Proteomes" id="UP000245207">
    <property type="component" value="Unassembled WGS sequence"/>
</dbReference>
<evidence type="ECO:0000313" key="5">
    <source>
        <dbReference type="Proteomes" id="UP000245207"/>
    </source>
</evidence>
<dbReference type="PANTHER" id="PTHR31662:SF8">
    <property type="entry name" value="EXPRESSED PROTEIN"/>
    <property type="match status" value="1"/>
</dbReference>
<reference evidence="4 5" key="1">
    <citation type="journal article" date="2018" name="Mol. Plant">
        <title>The genome of Artemisia annua provides insight into the evolution of Asteraceae family and artemisinin biosynthesis.</title>
        <authorList>
            <person name="Shen Q."/>
            <person name="Zhang L."/>
            <person name="Liao Z."/>
            <person name="Wang S."/>
            <person name="Yan T."/>
            <person name="Shi P."/>
            <person name="Liu M."/>
            <person name="Fu X."/>
            <person name="Pan Q."/>
            <person name="Wang Y."/>
            <person name="Lv Z."/>
            <person name="Lu X."/>
            <person name="Zhang F."/>
            <person name="Jiang W."/>
            <person name="Ma Y."/>
            <person name="Chen M."/>
            <person name="Hao X."/>
            <person name="Li L."/>
            <person name="Tang Y."/>
            <person name="Lv G."/>
            <person name="Zhou Y."/>
            <person name="Sun X."/>
            <person name="Brodelius P.E."/>
            <person name="Rose J.K.C."/>
            <person name="Tang K."/>
        </authorList>
    </citation>
    <scope>NUCLEOTIDE SEQUENCE [LARGE SCALE GENOMIC DNA]</scope>
    <source>
        <strain evidence="5">cv. Huhao1</strain>
        <tissue evidence="4">Leaf</tissue>
    </source>
</reference>
<dbReference type="Pfam" id="PF04504">
    <property type="entry name" value="GeBP-like_DBD"/>
    <property type="match status" value="1"/>
</dbReference>
<dbReference type="STRING" id="35608.A0A2U1MXC3"/>
<evidence type="ECO:0000313" key="4">
    <source>
        <dbReference type="EMBL" id="PWA65925.1"/>
    </source>
</evidence>
<keyword evidence="5" id="KW-1185">Reference proteome</keyword>
<dbReference type="EMBL" id="PKPP01004131">
    <property type="protein sequence ID" value="PWA65925.1"/>
    <property type="molecule type" value="Genomic_DNA"/>
</dbReference>
<comment type="caution">
    <text evidence="4">The sequence shown here is derived from an EMBL/GenBank/DDBJ whole genome shotgun (WGS) entry which is preliminary data.</text>
</comment>
<organism evidence="4 5">
    <name type="scientific">Artemisia annua</name>
    <name type="common">Sweet wormwood</name>
    <dbReference type="NCBI Taxonomy" id="35608"/>
    <lineage>
        <taxon>Eukaryota</taxon>
        <taxon>Viridiplantae</taxon>
        <taxon>Streptophyta</taxon>
        <taxon>Embryophyta</taxon>
        <taxon>Tracheophyta</taxon>
        <taxon>Spermatophyta</taxon>
        <taxon>Magnoliopsida</taxon>
        <taxon>eudicotyledons</taxon>
        <taxon>Gunneridae</taxon>
        <taxon>Pentapetalae</taxon>
        <taxon>asterids</taxon>
        <taxon>campanulids</taxon>
        <taxon>Asterales</taxon>
        <taxon>Asteraceae</taxon>
        <taxon>Asteroideae</taxon>
        <taxon>Anthemideae</taxon>
        <taxon>Artemisiinae</taxon>
        <taxon>Artemisia</taxon>
    </lineage>
</organism>
<dbReference type="PANTHER" id="PTHR31662">
    <property type="entry name" value="BNAANNG10740D PROTEIN-RELATED"/>
    <property type="match status" value="1"/>
</dbReference>
<comment type="similarity">
    <text evidence="1">Belongs to the GeBP family.</text>
</comment>
<name>A0A2U1MXC3_ARTAN</name>
<sequence>MDSPNQPPHPQIPIQQPTPISSFPPSGKLPIKRKTPPTPNPTSKHPRIWTEQDEIQLLHNLLDPSSQPSNGLSHLFTKSQLSDKLRRLRKKFRNVSTKIENGWDQSLVSPHDRKLYDLMKHLWEPKNEPSYHNRTFNEYNESNNDCEEANLVAVLALPSFVQKADNCVNNGARNDNVVKGGMKALSEVVDESLNVIRKRMKSDVGRLAGVEKEVQFEKRWRDQRMAEFEVLAKRLKLIMENSLVGGK</sequence>